<dbReference type="EMBL" id="SNXW01000006">
    <property type="protein sequence ID" value="TDP82200.1"/>
    <property type="molecule type" value="Genomic_DNA"/>
</dbReference>
<keyword evidence="2" id="KW-0732">Signal</keyword>
<evidence type="ECO:0008006" key="5">
    <source>
        <dbReference type="Google" id="ProtNLM"/>
    </source>
</evidence>
<dbReference type="Proteomes" id="UP000294593">
    <property type="component" value="Unassembled WGS sequence"/>
</dbReference>
<feature type="region of interest" description="Disordered" evidence="1">
    <location>
        <begin position="37"/>
        <end position="92"/>
    </location>
</feature>
<organism evidence="3 4">
    <name type="scientific">Aquabacterium commune</name>
    <dbReference type="NCBI Taxonomy" id="70586"/>
    <lineage>
        <taxon>Bacteria</taxon>
        <taxon>Pseudomonadati</taxon>
        <taxon>Pseudomonadota</taxon>
        <taxon>Betaproteobacteria</taxon>
        <taxon>Burkholderiales</taxon>
        <taxon>Aquabacterium</taxon>
    </lineage>
</organism>
<evidence type="ECO:0000256" key="1">
    <source>
        <dbReference type="SAM" id="MobiDB-lite"/>
    </source>
</evidence>
<evidence type="ECO:0000313" key="4">
    <source>
        <dbReference type="Proteomes" id="UP000294593"/>
    </source>
</evidence>
<reference evidence="3 4" key="1">
    <citation type="submission" date="2019-03" db="EMBL/GenBank/DDBJ databases">
        <title>Genomic Encyclopedia of Type Strains, Phase IV (KMG-IV): sequencing the most valuable type-strain genomes for metagenomic binning, comparative biology and taxonomic classification.</title>
        <authorList>
            <person name="Goeker M."/>
        </authorList>
    </citation>
    <scope>NUCLEOTIDE SEQUENCE [LARGE SCALE GENOMIC DNA]</scope>
    <source>
        <strain evidence="3 4">DSM 11901</strain>
    </source>
</reference>
<evidence type="ECO:0000313" key="3">
    <source>
        <dbReference type="EMBL" id="TDP82200.1"/>
    </source>
</evidence>
<keyword evidence="4" id="KW-1185">Reference proteome</keyword>
<sequence>MPCVENTPSNASNRPAQAGATLLATLLGAALVLSACQTPPPGGRTGPLPAGTPTSPDARADTPQTPPAPGSRRTEVRLPAPQSPRSWGEARQQAARRMVAANPDGTYMDKPPAMLLAIPVMTVDLNGDGSVRNVSVMRYPSQARDTVKLAIAAIHRAAPYGDVSRLPKPWRFNETFLFNGDRKFKPMTLDQP</sequence>
<gene>
    <name evidence="3" type="ORF">EV672_106161</name>
</gene>
<feature type="chain" id="PRO_5020985849" description="Protein TonB" evidence="2">
    <location>
        <begin position="36"/>
        <end position="192"/>
    </location>
</feature>
<protein>
    <recommendedName>
        <fullName evidence="5">Protein TonB</fullName>
    </recommendedName>
</protein>
<comment type="caution">
    <text evidence="3">The sequence shown here is derived from an EMBL/GenBank/DDBJ whole genome shotgun (WGS) entry which is preliminary data.</text>
</comment>
<accession>A0A4R6R859</accession>
<proteinExistence type="predicted"/>
<name>A0A4R6R859_9BURK</name>
<feature type="signal peptide" evidence="2">
    <location>
        <begin position="1"/>
        <end position="35"/>
    </location>
</feature>
<dbReference type="AlphaFoldDB" id="A0A4R6R859"/>
<evidence type="ECO:0000256" key="2">
    <source>
        <dbReference type="SAM" id="SignalP"/>
    </source>
</evidence>
<dbReference type="RefSeq" id="WP_243738650.1">
    <property type="nucleotide sequence ID" value="NZ_SNXW01000006.1"/>
</dbReference>